<evidence type="ECO:0000313" key="1">
    <source>
        <dbReference type="EMBL" id="ESR25557.1"/>
    </source>
</evidence>
<dbReference type="AlphaFoldDB" id="V4R0N8"/>
<protein>
    <submittedName>
        <fullName evidence="1">Uncharacterized protein</fullName>
    </submittedName>
</protein>
<organism evidence="1 2">
    <name type="scientific">Lutibaculum baratangense AMV1</name>
    <dbReference type="NCBI Taxonomy" id="631454"/>
    <lineage>
        <taxon>Bacteria</taxon>
        <taxon>Pseudomonadati</taxon>
        <taxon>Pseudomonadota</taxon>
        <taxon>Alphaproteobacteria</taxon>
        <taxon>Hyphomicrobiales</taxon>
        <taxon>Tepidamorphaceae</taxon>
        <taxon>Lutibaculum</taxon>
    </lineage>
</organism>
<dbReference type="STRING" id="631454.N177_1669"/>
<dbReference type="OrthoDB" id="7347529at2"/>
<dbReference type="Pfam" id="PF06475">
    <property type="entry name" value="Glycolipid_bind"/>
    <property type="match status" value="1"/>
</dbReference>
<dbReference type="PATRIC" id="fig|631454.5.peg.1650"/>
<dbReference type="eggNOG" id="COG3554">
    <property type="taxonomic scope" value="Bacteria"/>
</dbReference>
<name>V4R0N8_9HYPH</name>
<dbReference type="EMBL" id="AWXZ01000019">
    <property type="protein sequence ID" value="ESR25557.1"/>
    <property type="molecule type" value="Genomic_DNA"/>
</dbReference>
<keyword evidence="2" id="KW-1185">Reference proteome</keyword>
<evidence type="ECO:0000313" key="2">
    <source>
        <dbReference type="Proteomes" id="UP000017819"/>
    </source>
</evidence>
<dbReference type="RefSeq" id="WP_023431811.1">
    <property type="nucleotide sequence ID" value="NZ_AWXZ01000019.1"/>
</dbReference>
<dbReference type="Proteomes" id="UP000017819">
    <property type="component" value="Unassembled WGS sequence"/>
</dbReference>
<sequence>MSFGKLTPRAVRWAPLGAPGLEHLALTPMDWGTIAEGIVVGEADGTGYGLVYGLAMDEQWRTRRLDIRSAGAGQVVIESEGDGHWRDGEGKALPHLDGAVDVDIAATPFTNTLPIRRLNLRENETAELRMVYIPMPDLAPIIDEQRYTCLESGHRYLYEAMDGSFSAEIEVDEDGLVLDYPGLFRRLLG</sequence>
<gene>
    <name evidence="1" type="ORF">N177_1669</name>
</gene>
<reference evidence="1 2" key="1">
    <citation type="journal article" date="2014" name="Genome Announc.">
        <title>Draft Genome Sequence of Lutibaculum baratangense Strain AMV1T, Isolated from a Mud Volcano in Andamans, India.</title>
        <authorList>
            <person name="Singh A."/>
            <person name="Sreenivas A."/>
            <person name="Sathyanarayana Reddy G."/>
            <person name="Pinnaka A.K."/>
            <person name="Shivaji S."/>
        </authorList>
    </citation>
    <scope>NUCLEOTIDE SEQUENCE [LARGE SCALE GENOMIC DNA]</scope>
    <source>
        <strain evidence="1 2">AMV1</strain>
    </source>
</reference>
<dbReference type="SUPFAM" id="SSF159275">
    <property type="entry name" value="PA1994-like"/>
    <property type="match status" value="1"/>
</dbReference>
<comment type="caution">
    <text evidence="1">The sequence shown here is derived from an EMBL/GenBank/DDBJ whole genome shotgun (WGS) entry which is preliminary data.</text>
</comment>
<proteinExistence type="predicted"/>
<dbReference type="InterPro" id="IPR009467">
    <property type="entry name" value="Glycolipid-bd_prot_put"/>
</dbReference>
<accession>V4R0N8</accession>